<dbReference type="InterPro" id="IPR051203">
    <property type="entry name" value="Polysaccharide_Synthase-Rel"/>
</dbReference>
<dbReference type="Proteomes" id="UP000000268">
    <property type="component" value="Chromosome"/>
</dbReference>
<keyword evidence="2" id="KW-0812">Transmembrane</keyword>
<feature type="transmembrane region" description="Helical" evidence="2">
    <location>
        <begin position="22"/>
        <end position="43"/>
    </location>
</feature>
<evidence type="ECO:0000259" key="3">
    <source>
        <dbReference type="Pfam" id="PF02719"/>
    </source>
</evidence>
<name>B0C3B7_ACAM1</name>
<dbReference type="STRING" id="329726.AM1_3626"/>
<dbReference type="CDD" id="cd05237">
    <property type="entry name" value="UDP_invert_4-6DH_SDR_e"/>
    <property type="match status" value="1"/>
</dbReference>
<dbReference type="KEGG" id="amr:AM1_3626"/>
<reference evidence="4 5" key="1">
    <citation type="journal article" date="2008" name="Proc. Natl. Acad. Sci. U.S.A.">
        <title>Niche adaptation and genome expansion in the chlorophyll d-producing cyanobacterium Acaryochloris marina.</title>
        <authorList>
            <person name="Swingley W.D."/>
            <person name="Chen M."/>
            <person name="Cheung P.C."/>
            <person name="Conrad A.L."/>
            <person name="Dejesa L.C."/>
            <person name="Hao J."/>
            <person name="Honchak B.M."/>
            <person name="Karbach L.E."/>
            <person name="Kurdoglu A."/>
            <person name="Lahiri S."/>
            <person name="Mastrian S.D."/>
            <person name="Miyashita H."/>
            <person name="Page L."/>
            <person name="Ramakrishna P."/>
            <person name="Satoh S."/>
            <person name="Sattley W.M."/>
            <person name="Shimada Y."/>
            <person name="Taylor H.L."/>
            <person name="Tomo T."/>
            <person name="Tsuchiya T."/>
            <person name="Wang Z.T."/>
            <person name="Raymond J."/>
            <person name="Mimuro M."/>
            <person name="Blankenship R.E."/>
            <person name="Touchman J.W."/>
        </authorList>
    </citation>
    <scope>NUCLEOTIDE SEQUENCE [LARGE SCALE GENOMIC DNA]</scope>
    <source>
        <strain evidence="5">MBIC 11017</strain>
    </source>
</reference>
<comment type="similarity">
    <text evidence="1">Belongs to the polysaccharide synthase family.</text>
</comment>
<dbReference type="eggNOG" id="COG1086">
    <property type="taxonomic scope" value="Bacteria"/>
</dbReference>
<dbReference type="HOGENOM" id="CLU_013560_5_2_3"/>
<keyword evidence="5" id="KW-1185">Reference proteome</keyword>
<evidence type="ECO:0000256" key="1">
    <source>
        <dbReference type="ARBA" id="ARBA00007430"/>
    </source>
</evidence>
<accession>B0C3B7</accession>
<dbReference type="AlphaFoldDB" id="B0C3B7"/>
<organism evidence="4 5">
    <name type="scientific">Acaryochloris marina (strain MBIC 11017)</name>
    <dbReference type="NCBI Taxonomy" id="329726"/>
    <lineage>
        <taxon>Bacteria</taxon>
        <taxon>Bacillati</taxon>
        <taxon>Cyanobacteriota</taxon>
        <taxon>Cyanophyceae</taxon>
        <taxon>Acaryochloridales</taxon>
        <taxon>Acaryochloridaceae</taxon>
        <taxon>Acaryochloris</taxon>
    </lineage>
</organism>
<feature type="domain" description="Polysaccharide biosynthesis protein CapD-like" evidence="3">
    <location>
        <begin position="270"/>
        <end position="563"/>
    </location>
</feature>
<dbReference type="InterPro" id="IPR036291">
    <property type="entry name" value="NAD(P)-bd_dom_sf"/>
</dbReference>
<gene>
    <name evidence="4" type="ordered locus">AM1_3626</name>
</gene>
<dbReference type="Pfam" id="PF13727">
    <property type="entry name" value="CoA_binding_3"/>
    <property type="match status" value="1"/>
</dbReference>
<dbReference type="PANTHER" id="PTHR43318">
    <property type="entry name" value="UDP-N-ACETYLGLUCOSAMINE 4,6-DEHYDRATASE"/>
    <property type="match status" value="1"/>
</dbReference>
<evidence type="ECO:0000313" key="4">
    <source>
        <dbReference type="EMBL" id="ABW28616.1"/>
    </source>
</evidence>
<evidence type="ECO:0000313" key="5">
    <source>
        <dbReference type="Proteomes" id="UP000000268"/>
    </source>
</evidence>
<dbReference type="Pfam" id="PF02719">
    <property type="entry name" value="Polysacc_synt_2"/>
    <property type="match status" value="1"/>
</dbReference>
<dbReference type="PANTHER" id="PTHR43318:SF1">
    <property type="entry name" value="POLYSACCHARIDE BIOSYNTHESIS PROTEIN EPSC-RELATED"/>
    <property type="match status" value="1"/>
</dbReference>
<evidence type="ECO:0000256" key="2">
    <source>
        <dbReference type="SAM" id="Phobius"/>
    </source>
</evidence>
<proteinExistence type="inferred from homology"/>
<dbReference type="EMBL" id="CP000828">
    <property type="protein sequence ID" value="ABW28616.1"/>
    <property type="molecule type" value="Genomic_DNA"/>
</dbReference>
<dbReference type="InterPro" id="IPR003869">
    <property type="entry name" value="Polysac_CapD-like"/>
</dbReference>
<keyword evidence="2" id="KW-1133">Transmembrane helix</keyword>
<dbReference type="Gene3D" id="3.40.50.720">
    <property type="entry name" value="NAD(P)-binding Rossmann-like Domain"/>
    <property type="match status" value="2"/>
</dbReference>
<feature type="transmembrane region" description="Helical" evidence="2">
    <location>
        <begin position="55"/>
        <end position="76"/>
    </location>
</feature>
<dbReference type="SUPFAM" id="SSF51735">
    <property type="entry name" value="NAD(P)-binding Rossmann-fold domains"/>
    <property type="match status" value="2"/>
</dbReference>
<feature type="transmembrane region" description="Helical" evidence="2">
    <location>
        <begin position="88"/>
        <end position="107"/>
    </location>
</feature>
<sequence>MSLRLDSALGFILTFERYQADLLLATLLFMVIKLTVFLSGGFYKHYWRYASIDELSNVAVLTGSSVILQTLAFAVLKSLSILSLPRSLPFLDGLLTLLIIGGIRFSVRAIERRKRQLETSERRDLRKRALVVGAGNAGVALVQELERSPHIGLLPIAFVDDNPAKLNLRIRGLPVVGNRNVIPDTIKSWHIQTVIIAMPSLSGQSLRDIVALCQMTGVETLTLPALQDVLVGQQDLQNSIREVQIEDLLRREPIQTDIQGVRQLLKGRRVLVTGAGGSIGSELCRQIFRCAPAELILLGHGENSVFQIQQELLQYQNHNGVASSDVSVPILRPFIADLRHPSRLRFAFEEYQPEVVFHAAAHKHVPLMENNAPEAVTNNVLGTKALTDLAVEFGVQHFVMISTDKAVNPTNVMGASKRIAEMIVLKAAQTSGLPFVVVRFGNVLGSRGSVIPTFKRQIAAGGPVTVTHPEICRYFMTIPEAVQLVLQAVVMSPGGEILMLNMGEPVKIVDLAKDLICLSGYQVGKDIEIAYTGLRPGEKLFEELFLPDEEYQKTGHEKLLVVKNASQNIPSQLLQHVADLLQSASINDSMEIRSLLQKLVPGYQTKTPVSPR</sequence>
<keyword evidence="2" id="KW-0472">Membrane</keyword>
<protein>
    <submittedName>
        <fullName evidence="4">Capsular polysaccharide biosynthesis protein</fullName>
    </submittedName>
</protein>